<keyword evidence="2" id="KW-0547">Nucleotide-binding</keyword>
<dbReference type="GO" id="GO:0003677">
    <property type="term" value="F:DNA binding"/>
    <property type="evidence" value="ECO:0007669"/>
    <property type="project" value="TreeGrafter"/>
</dbReference>
<dbReference type="InterPro" id="IPR052511">
    <property type="entry name" value="ATP-dep_Helicase"/>
</dbReference>
<dbReference type="EMBL" id="AUZZ01000635">
    <property type="protein sequence ID" value="EQD67233.1"/>
    <property type="molecule type" value="Genomic_DNA"/>
</dbReference>
<protein>
    <submittedName>
        <fullName evidence="2">ATP-dependent helicase lhr</fullName>
    </submittedName>
</protein>
<name>T1BFA2_9ZZZZ</name>
<feature type="domain" description="Helicase Lhr-like winged helix" evidence="1">
    <location>
        <begin position="2"/>
        <end position="121"/>
    </location>
</feature>
<dbReference type="InterPro" id="IPR045628">
    <property type="entry name" value="Lhr_WH_dom"/>
</dbReference>
<keyword evidence="2" id="KW-0347">Helicase</keyword>
<dbReference type="GO" id="GO:0016887">
    <property type="term" value="F:ATP hydrolysis activity"/>
    <property type="evidence" value="ECO:0007669"/>
    <property type="project" value="TreeGrafter"/>
</dbReference>
<gene>
    <name evidence="2" type="ORF">B2A_00838</name>
</gene>
<organism evidence="2">
    <name type="scientific">mine drainage metagenome</name>
    <dbReference type="NCBI Taxonomy" id="410659"/>
    <lineage>
        <taxon>unclassified sequences</taxon>
        <taxon>metagenomes</taxon>
        <taxon>ecological metagenomes</taxon>
    </lineage>
</organism>
<dbReference type="GO" id="GO:0004386">
    <property type="term" value="F:helicase activity"/>
    <property type="evidence" value="ECO:0007669"/>
    <property type="project" value="UniProtKB-KW"/>
</dbReference>
<keyword evidence="2" id="KW-0378">Hydrolase</keyword>
<evidence type="ECO:0000259" key="1">
    <source>
        <dbReference type="Pfam" id="PF19306"/>
    </source>
</evidence>
<dbReference type="Pfam" id="PF19306">
    <property type="entry name" value="WHD_Lhr"/>
    <property type="match status" value="1"/>
</dbReference>
<comment type="caution">
    <text evidence="2">The sequence shown here is derived from an EMBL/GenBank/DDBJ whole genome shotgun (WGS) entry which is preliminary data.</text>
</comment>
<feature type="non-terminal residue" evidence="2">
    <location>
        <position position="1"/>
    </location>
</feature>
<evidence type="ECO:0000313" key="2">
    <source>
        <dbReference type="EMBL" id="EQD67233.1"/>
    </source>
</evidence>
<proteinExistence type="predicted"/>
<feature type="non-terminal residue" evidence="2">
    <location>
        <position position="153"/>
    </location>
</feature>
<reference evidence="2" key="1">
    <citation type="submission" date="2013-08" db="EMBL/GenBank/DDBJ databases">
        <authorList>
            <person name="Mendez C."/>
            <person name="Richter M."/>
            <person name="Ferrer M."/>
            <person name="Sanchez J."/>
        </authorList>
    </citation>
    <scope>NUCLEOTIDE SEQUENCE</scope>
</reference>
<keyword evidence="2" id="KW-0067">ATP-binding</keyword>
<reference evidence="2" key="2">
    <citation type="journal article" date="2014" name="ISME J.">
        <title>Microbial stratification in low pH oxic and suboxic macroscopic growths along an acid mine drainage.</title>
        <authorList>
            <person name="Mendez-Garcia C."/>
            <person name="Mesa V."/>
            <person name="Sprenger R.R."/>
            <person name="Richter M."/>
            <person name="Diez M.S."/>
            <person name="Solano J."/>
            <person name="Bargiela R."/>
            <person name="Golyshina O.V."/>
            <person name="Manteca A."/>
            <person name="Ramos J.L."/>
            <person name="Gallego J.R."/>
            <person name="Llorente I."/>
            <person name="Martins Dos Santos V.A."/>
            <person name="Jensen O.N."/>
            <person name="Pelaez A.I."/>
            <person name="Sanchez J."/>
            <person name="Ferrer M."/>
        </authorList>
    </citation>
    <scope>NUCLEOTIDE SEQUENCE</scope>
</reference>
<dbReference type="PANTHER" id="PTHR47962:SF5">
    <property type="entry name" value="ATP-DEPENDENT HELICASE LHR-RELATED"/>
    <property type="match status" value="1"/>
</dbReference>
<dbReference type="PANTHER" id="PTHR47962">
    <property type="entry name" value="ATP-DEPENDENT HELICASE LHR-RELATED-RELATED"/>
    <property type="match status" value="1"/>
</dbReference>
<sequence length="153" mass="16407">GATPYAALSPEVFGEVLDLVTDGVVTGRGRRGAYVHHDRVNSVLRPRRGARLAATTSGGAIPEVADYRVVLEPDDTVVGTVNEDWAIESMAGDVFLLGSHTWRIRRIEPGTVRVVDAEGASPSVPFWLGEAPARTDELSGSVSRLRSEVASWL</sequence>
<dbReference type="AlphaFoldDB" id="T1BFA2"/>
<accession>T1BFA2</accession>